<proteinExistence type="predicted"/>
<name>A0A9X1ICE2_9PROT</name>
<comment type="caution">
    <text evidence="2">The sequence shown here is derived from an EMBL/GenBank/DDBJ whole genome shotgun (WGS) entry which is preliminary data.</text>
</comment>
<evidence type="ECO:0000256" key="1">
    <source>
        <dbReference type="SAM" id="Phobius"/>
    </source>
</evidence>
<reference evidence="2" key="1">
    <citation type="submission" date="2021-10" db="EMBL/GenBank/DDBJ databases">
        <title>Roseicella aerolatum sp. nov., isolated from aerosols of e-waste dismantling site.</title>
        <authorList>
            <person name="Qin T."/>
        </authorList>
    </citation>
    <scope>NUCLEOTIDE SEQUENCE</scope>
    <source>
        <strain evidence="2">GB24</strain>
    </source>
</reference>
<sequence>MSGTTIFFIAFSAVIALVGLFAGAMAHDYLQFFGFALFAFGVLFGYSCVKRHYDAQDAARH</sequence>
<gene>
    <name evidence="2" type="ORF">LHA35_11005</name>
</gene>
<protein>
    <submittedName>
        <fullName evidence="2">Uncharacterized protein</fullName>
    </submittedName>
</protein>
<feature type="transmembrane region" description="Helical" evidence="1">
    <location>
        <begin position="7"/>
        <end position="26"/>
    </location>
</feature>
<dbReference type="Proteomes" id="UP001139311">
    <property type="component" value="Unassembled WGS sequence"/>
</dbReference>
<evidence type="ECO:0000313" key="3">
    <source>
        <dbReference type="Proteomes" id="UP001139311"/>
    </source>
</evidence>
<dbReference type="EMBL" id="JAJAQI010000014">
    <property type="protein sequence ID" value="MCB4822261.1"/>
    <property type="molecule type" value="Genomic_DNA"/>
</dbReference>
<keyword evidence="1" id="KW-1133">Transmembrane helix</keyword>
<organism evidence="2 3">
    <name type="scientific">Roseicella aerolata</name>
    <dbReference type="NCBI Taxonomy" id="2883479"/>
    <lineage>
        <taxon>Bacteria</taxon>
        <taxon>Pseudomonadati</taxon>
        <taxon>Pseudomonadota</taxon>
        <taxon>Alphaproteobacteria</taxon>
        <taxon>Acetobacterales</taxon>
        <taxon>Roseomonadaceae</taxon>
        <taxon>Roseicella</taxon>
    </lineage>
</organism>
<dbReference type="RefSeq" id="WP_226608229.1">
    <property type="nucleotide sequence ID" value="NZ_JAJAQI010000014.1"/>
</dbReference>
<feature type="transmembrane region" description="Helical" evidence="1">
    <location>
        <begin position="32"/>
        <end position="49"/>
    </location>
</feature>
<keyword evidence="3" id="KW-1185">Reference proteome</keyword>
<accession>A0A9X1ICE2</accession>
<evidence type="ECO:0000313" key="2">
    <source>
        <dbReference type="EMBL" id="MCB4822261.1"/>
    </source>
</evidence>
<keyword evidence="1" id="KW-0472">Membrane</keyword>
<keyword evidence="1" id="KW-0812">Transmembrane</keyword>
<dbReference type="AlphaFoldDB" id="A0A9X1ICE2"/>